<dbReference type="AlphaFoldDB" id="A0A8S3XQ86"/>
<reference evidence="1" key="1">
    <citation type="submission" date="2021-04" db="EMBL/GenBank/DDBJ databases">
        <authorList>
            <person name="Tunstrom K."/>
        </authorList>
    </citation>
    <scope>NUCLEOTIDE SEQUENCE</scope>
</reference>
<dbReference type="OrthoDB" id="3066195at2759"/>
<protein>
    <submittedName>
        <fullName evidence="1">(apollo) hypothetical protein</fullName>
    </submittedName>
</protein>
<proteinExistence type="predicted"/>
<organism evidence="1 2">
    <name type="scientific">Parnassius apollo</name>
    <name type="common">Apollo butterfly</name>
    <name type="synonym">Papilio apollo</name>
    <dbReference type="NCBI Taxonomy" id="110799"/>
    <lineage>
        <taxon>Eukaryota</taxon>
        <taxon>Metazoa</taxon>
        <taxon>Ecdysozoa</taxon>
        <taxon>Arthropoda</taxon>
        <taxon>Hexapoda</taxon>
        <taxon>Insecta</taxon>
        <taxon>Pterygota</taxon>
        <taxon>Neoptera</taxon>
        <taxon>Endopterygota</taxon>
        <taxon>Lepidoptera</taxon>
        <taxon>Glossata</taxon>
        <taxon>Ditrysia</taxon>
        <taxon>Papilionoidea</taxon>
        <taxon>Papilionidae</taxon>
        <taxon>Parnassiinae</taxon>
        <taxon>Parnassini</taxon>
        <taxon>Parnassius</taxon>
        <taxon>Parnassius</taxon>
    </lineage>
</organism>
<dbReference type="EMBL" id="CAJQZP010001305">
    <property type="protein sequence ID" value="CAG5037677.1"/>
    <property type="molecule type" value="Genomic_DNA"/>
</dbReference>
<comment type="caution">
    <text evidence="1">The sequence shown here is derived from an EMBL/GenBank/DDBJ whole genome shotgun (WGS) entry which is preliminary data.</text>
</comment>
<dbReference type="Proteomes" id="UP000691718">
    <property type="component" value="Unassembled WGS sequence"/>
</dbReference>
<gene>
    <name evidence="1" type="ORF">PAPOLLO_LOCUS21180</name>
</gene>
<name>A0A8S3XQ86_PARAO</name>
<accession>A0A8S3XQ86</accession>
<evidence type="ECO:0000313" key="1">
    <source>
        <dbReference type="EMBL" id="CAG5037677.1"/>
    </source>
</evidence>
<evidence type="ECO:0000313" key="2">
    <source>
        <dbReference type="Proteomes" id="UP000691718"/>
    </source>
</evidence>
<keyword evidence="2" id="KW-1185">Reference proteome</keyword>
<sequence>MKQKFAEWQILSHEYNSQTTHCSRTAENLKNESYRRMHRIQTGGGPTNPKIEDPLDSKIISLIKTGAVGLFNHFDSDSVAPDSLERHNFAEVQVILPEEPELCNKDLETELNEIQKTGIDSNEVLMQRLTFWDRIEKLALIENMRAKITGDPEAQEFVVFILHYISYIDSQLGKLILSKELCNIVDTEEELFEKVYPSDEQNYINRTWKCKLMKGYRI</sequence>